<dbReference type="GO" id="GO:1990281">
    <property type="term" value="C:efflux pump complex"/>
    <property type="evidence" value="ECO:0007669"/>
    <property type="project" value="TreeGrafter"/>
</dbReference>
<reference evidence="2 3" key="1">
    <citation type="submission" date="2015-08" db="EMBL/GenBank/DDBJ databases">
        <authorList>
            <person name="Babu N.S."/>
            <person name="Beckwith C.J."/>
            <person name="Beseler K.G."/>
            <person name="Brison A."/>
            <person name="Carone J.V."/>
            <person name="Caskin T.P."/>
            <person name="Diamond M."/>
            <person name="Durham M.E."/>
            <person name="Foxe J.M."/>
            <person name="Go M."/>
            <person name="Henderson B.A."/>
            <person name="Jones I.B."/>
            <person name="McGettigan J.A."/>
            <person name="Micheletti S.J."/>
            <person name="Nasrallah M.E."/>
            <person name="Ortiz D."/>
            <person name="Piller C.R."/>
            <person name="Privatt S.R."/>
            <person name="Schneider S.L."/>
            <person name="Sharp S."/>
            <person name="Smith T.C."/>
            <person name="Stanton J.D."/>
            <person name="Ullery H.E."/>
            <person name="Wilson R.J."/>
            <person name="Serrano M.G."/>
            <person name="Buck G."/>
            <person name="Lee V."/>
            <person name="Wang Y."/>
            <person name="Carvalho R."/>
            <person name="Voegtly L."/>
            <person name="Shi R."/>
            <person name="Duckworth R."/>
            <person name="Johnson A."/>
            <person name="Loviza R."/>
            <person name="Walstead R."/>
            <person name="Shah Z."/>
            <person name="Kiflezghi M."/>
            <person name="Wade K."/>
            <person name="Ball S.L."/>
            <person name="Bradley K.W."/>
            <person name="Asai D.J."/>
            <person name="Bowman C.A."/>
            <person name="Russell D.A."/>
            <person name="Pope W.H."/>
            <person name="Jacobs-Sera D."/>
            <person name="Hendrix R.W."/>
            <person name="Hatfull G.F."/>
        </authorList>
    </citation>
    <scope>NUCLEOTIDE SEQUENCE [LARGE SCALE GENOMIC DNA]</scope>
    <source>
        <strain evidence="2 3">DSM 27710</strain>
    </source>
</reference>
<organism evidence="2 3">
    <name type="scientific">Vulgatibacter incomptus</name>
    <dbReference type="NCBI Taxonomy" id="1391653"/>
    <lineage>
        <taxon>Bacteria</taxon>
        <taxon>Pseudomonadati</taxon>
        <taxon>Myxococcota</taxon>
        <taxon>Myxococcia</taxon>
        <taxon>Myxococcales</taxon>
        <taxon>Cystobacterineae</taxon>
        <taxon>Vulgatibacteraceae</taxon>
        <taxon>Vulgatibacter</taxon>
    </lineage>
</organism>
<dbReference type="Gene3D" id="2.40.420.20">
    <property type="match status" value="1"/>
</dbReference>
<proteinExistence type="predicted"/>
<sequence>MNRLANLSGEWKGWAFVAVLLGAAIGWLALAAPPAPAWAPSDPALRAGISIEPLAIGIPSASPLAERLTIVPIRTAEIDSPLLQVAGSIVATHRAEGWQLASPELLGAWAEWVQASADVAFQRSQLATTRQLHDAKGKAAADVVERLRRLFEIGSSAASELAAEEANLIQVRLEARQANHEAEAASTAATRHHASLERQLEQQGVSPTLLREVGVGNAVVVAEVPESQIARVKTEQEVSVRLASEPAATSRKGRVKKILPFVATEPRTLRLLVTLEDREQRLLPGMFAEVGIGVDRRDAQLVPQTAALHLGRLDYVLVEDGNDRWRVAEVRFGPPHGADIELLDGPAAPLRVVADGAILLKPFVAKALASRSER</sequence>
<dbReference type="EMBL" id="CP012332">
    <property type="protein sequence ID" value="AKU93140.1"/>
    <property type="molecule type" value="Genomic_DNA"/>
</dbReference>
<evidence type="ECO:0000313" key="2">
    <source>
        <dbReference type="EMBL" id="AKU93140.1"/>
    </source>
</evidence>
<evidence type="ECO:0000313" key="3">
    <source>
        <dbReference type="Proteomes" id="UP000055590"/>
    </source>
</evidence>
<dbReference type="STRING" id="1391653.AKJ08_3527"/>
<dbReference type="Pfam" id="PF25954">
    <property type="entry name" value="Beta-barrel_RND_2"/>
    <property type="match status" value="1"/>
</dbReference>
<dbReference type="Gene3D" id="2.40.30.170">
    <property type="match status" value="1"/>
</dbReference>
<gene>
    <name evidence="2" type="ORF">AKJ08_3527</name>
</gene>
<protein>
    <submittedName>
        <fullName evidence="2">Cobalt/zinc/cadmium efflux RND transporter, membrane fusion protein, CzcB family</fullName>
    </submittedName>
</protein>
<accession>A0A0K1PHY5</accession>
<keyword evidence="3" id="KW-1185">Reference proteome</keyword>
<dbReference type="Proteomes" id="UP000055590">
    <property type="component" value="Chromosome"/>
</dbReference>
<dbReference type="InterPro" id="IPR058792">
    <property type="entry name" value="Beta-barrel_RND_2"/>
</dbReference>
<dbReference type="RefSeq" id="WP_050727206.1">
    <property type="nucleotide sequence ID" value="NZ_CP012332.1"/>
</dbReference>
<feature type="domain" description="CusB-like beta-barrel" evidence="1">
    <location>
        <begin position="220"/>
        <end position="292"/>
    </location>
</feature>
<dbReference type="GO" id="GO:0015562">
    <property type="term" value="F:efflux transmembrane transporter activity"/>
    <property type="evidence" value="ECO:0007669"/>
    <property type="project" value="TreeGrafter"/>
</dbReference>
<name>A0A0K1PHY5_9BACT</name>
<dbReference type="OrthoDB" id="5392603at2"/>
<dbReference type="AlphaFoldDB" id="A0A0K1PHY5"/>
<dbReference type="PANTHER" id="PTHR30469">
    <property type="entry name" value="MULTIDRUG RESISTANCE PROTEIN MDTA"/>
    <property type="match status" value="1"/>
</dbReference>
<evidence type="ECO:0000259" key="1">
    <source>
        <dbReference type="Pfam" id="PF25954"/>
    </source>
</evidence>
<dbReference type="KEGG" id="vin:AKJ08_3527"/>